<evidence type="ECO:0000256" key="2">
    <source>
        <dbReference type="ARBA" id="ARBA00023136"/>
    </source>
</evidence>
<dbReference type="InterPro" id="IPR012338">
    <property type="entry name" value="Beta-lactam/transpept-like"/>
</dbReference>
<dbReference type="InterPro" id="IPR036138">
    <property type="entry name" value="PBP_dimer_sf"/>
</dbReference>
<dbReference type="PANTHER" id="PTHR30627:SF1">
    <property type="entry name" value="PEPTIDOGLYCAN D,D-TRANSPEPTIDASE FTSI"/>
    <property type="match status" value="1"/>
</dbReference>
<comment type="caution">
    <text evidence="5">The sequence shown here is derived from an EMBL/GenBank/DDBJ whole genome shotgun (WGS) entry which is preliminary data.</text>
</comment>
<dbReference type="GO" id="GO:0008800">
    <property type="term" value="F:beta-lactamase activity"/>
    <property type="evidence" value="ECO:0007669"/>
    <property type="project" value="UniProtKB-EC"/>
</dbReference>
<dbReference type="Gene3D" id="3.40.710.10">
    <property type="entry name" value="DD-peptidase/beta-lactamase superfamily"/>
    <property type="match status" value="1"/>
</dbReference>
<evidence type="ECO:0008006" key="7">
    <source>
        <dbReference type="Google" id="ProtNLM"/>
    </source>
</evidence>
<evidence type="ECO:0000313" key="5">
    <source>
        <dbReference type="EMBL" id="PIU98216.1"/>
    </source>
</evidence>
<dbReference type="InterPro" id="IPR050515">
    <property type="entry name" value="Beta-lactam/transpept"/>
</dbReference>
<dbReference type="Gene3D" id="3.90.1310.10">
    <property type="entry name" value="Penicillin-binding protein 2a (Domain 2)"/>
    <property type="match status" value="1"/>
</dbReference>
<evidence type="ECO:0000256" key="1">
    <source>
        <dbReference type="ARBA" id="ARBA00004370"/>
    </source>
</evidence>
<evidence type="ECO:0000259" key="4">
    <source>
        <dbReference type="Pfam" id="PF03717"/>
    </source>
</evidence>
<sequence length="516" mass="57278">MRWRITGLAFTFGILYVFLISNIYSLQVEKRSDSLIRAEFLGKPRGNIYFIDKNNNLTPAALNKEYPTVYADPEETGLKAALYAEKLSPFVNKPIEELEKILSKSNDTYELLLQKAESWQVEKIKDLNLKGIYIKNESLRFYPFKELASHVLGFTDPTNEVGGRYGAELQFNDLLNDKNLVLTIDHNIQDRAEKILRKIIEKYRAVAGTIIIQEPQTGKILAMGNSPSFDPNNYSKFKIGTFLNPAVQAVYEPGSVFKVITMAAGIDSGKITPETSYFDIGSVTLNGKTIKNWDLRVYGEQTMLGVIENSINTGSVFAQRKIGQDIIYNYLIKFGFNKPTGVVLPGEINGNINNLKTGKDIDFATVSFGQGVSVTPIELINAFSAIANNGVLMKPLILADEKPQEIRRVVSRETARKVVEMMVSAVEKNKVAAISNYSVAGKTGTSFVPDFGNKGYTEEVINTYVGFAPASNPRFVILIKLDKPAGAPLAGQSVVPAFRELAQFILNYYNIAPDKL</sequence>
<proteinExistence type="predicted"/>
<dbReference type="InterPro" id="IPR005311">
    <property type="entry name" value="PBP_dimer"/>
</dbReference>
<reference evidence="6" key="1">
    <citation type="submission" date="2017-09" db="EMBL/GenBank/DDBJ databases">
        <title>Depth-based differentiation of microbial function through sediment-hosted aquifers and enrichment of novel symbionts in the deep terrestrial subsurface.</title>
        <authorList>
            <person name="Probst A.J."/>
            <person name="Ladd B."/>
            <person name="Jarett J.K."/>
            <person name="Geller-Mcgrath D.E."/>
            <person name="Sieber C.M.K."/>
            <person name="Emerson J.B."/>
            <person name="Anantharaman K."/>
            <person name="Thomas B.C."/>
            <person name="Malmstrom R."/>
            <person name="Stieglmeier M."/>
            <person name="Klingl A."/>
            <person name="Woyke T."/>
            <person name="Ryan C.M."/>
            <person name="Banfield J.F."/>
        </authorList>
    </citation>
    <scope>NUCLEOTIDE SEQUENCE [LARGE SCALE GENOMIC DNA]</scope>
</reference>
<evidence type="ECO:0000313" key="6">
    <source>
        <dbReference type="Proteomes" id="UP000228949"/>
    </source>
</evidence>
<accession>A0A2M7B520</accession>
<dbReference type="Pfam" id="PF03717">
    <property type="entry name" value="PBP_dimer"/>
    <property type="match status" value="1"/>
</dbReference>
<dbReference type="Pfam" id="PF00905">
    <property type="entry name" value="Transpeptidase"/>
    <property type="match status" value="1"/>
</dbReference>
<comment type="subcellular location">
    <subcellularLocation>
        <location evidence="1">Membrane</location>
    </subcellularLocation>
</comment>
<keyword evidence="2" id="KW-0472">Membrane</keyword>
<dbReference type="GO" id="GO:0046677">
    <property type="term" value="P:response to antibiotic"/>
    <property type="evidence" value="ECO:0007669"/>
    <property type="project" value="UniProtKB-KW"/>
</dbReference>
<dbReference type="Gene3D" id="3.30.450.330">
    <property type="match status" value="1"/>
</dbReference>
<dbReference type="PANTHER" id="PTHR30627">
    <property type="entry name" value="PEPTIDOGLYCAN D,D-TRANSPEPTIDASE"/>
    <property type="match status" value="1"/>
</dbReference>
<dbReference type="GO" id="GO:0071555">
    <property type="term" value="P:cell wall organization"/>
    <property type="evidence" value="ECO:0007669"/>
    <property type="project" value="TreeGrafter"/>
</dbReference>
<name>A0A2M7B520_9BACT</name>
<feature type="domain" description="Penicillin-binding protein dimerisation" evidence="4">
    <location>
        <begin position="44"/>
        <end position="160"/>
    </location>
</feature>
<dbReference type="EMBL" id="PEVJ01000065">
    <property type="protein sequence ID" value="PIU98216.1"/>
    <property type="molecule type" value="Genomic_DNA"/>
</dbReference>
<dbReference type="SUPFAM" id="SSF56601">
    <property type="entry name" value="beta-lactamase/transpeptidase-like"/>
    <property type="match status" value="1"/>
</dbReference>
<dbReference type="SUPFAM" id="SSF56519">
    <property type="entry name" value="Penicillin binding protein dimerisation domain"/>
    <property type="match status" value="1"/>
</dbReference>
<gene>
    <name evidence="5" type="ORF">COS61_02680</name>
</gene>
<dbReference type="GO" id="GO:0005886">
    <property type="term" value="C:plasma membrane"/>
    <property type="evidence" value="ECO:0007669"/>
    <property type="project" value="TreeGrafter"/>
</dbReference>
<dbReference type="Proteomes" id="UP000228949">
    <property type="component" value="Unassembled WGS sequence"/>
</dbReference>
<dbReference type="InterPro" id="IPR001460">
    <property type="entry name" value="PCN-bd_Tpept"/>
</dbReference>
<dbReference type="AlphaFoldDB" id="A0A2M7B520"/>
<organism evidence="5 6">
    <name type="scientific">Candidatus Wolfebacteria bacterium CG03_land_8_20_14_0_80_40_12</name>
    <dbReference type="NCBI Taxonomy" id="1975069"/>
    <lineage>
        <taxon>Bacteria</taxon>
        <taxon>Candidatus Wolfeibacteriota</taxon>
    </lineage>
</organism>
<protein>
    <recommendedName>
        <fullName evidence="7">Penicillin-binding protein transpeptidase domain-containing protein</fullName>
    </recommendedName>
</protein>
<feature type="domain" description="Penicillin-binding protein transpeptidase" evidence="3">
    <location>
        <begin position="208"/>
        <end position="501"/>
    </location>
</feature>
<dbReference type="GO" id="GO:0008658">
    <property type="term" value="F:penicillin binding"/>
    <property type="evidence" value="ECO:0007669"/>
    <property type="project" value="InterPro"/>
</dbReference>
<evidence type="ECO:0000259" key="3">
    <source>
        <dbReference type="Pfam" id="PF00905"/>
    </source>
</evidence>